<reference evidence="1 2" key="1">
    <citation type="journal article" date="2014" name="Curr. Biol.">
        <title>The genome of the clonal raider ant Cerapachys biroi.</title>
        <authorList>
            <person name="Oxley P.R."/>
            <person name="Ji L."/>
            <person name="Fetter-Pruneda I."/>
            <person name="McKenzie S.K."/>
            <person name="Li C."/>
            <person name="Hu H."/>
            <person name="Zhang G."/>
            <person name="Kronauer D.J."/>
        </authorList>
    </citation>
    <scope>NUCLEOTIDE SEQUENCE [LARGE SCALE GENOMIC DNA]</scope>
</reference>
<evidence type="ECO:0000313" key="1">
    <source>
        <dbReference type="EMBL" id="EZA52200.1"/>
    </source>
</evidence>
<dbReference type="Proteomes" id="UP000053097">
    <property type="component" value="Unassembled WGS sequence"/>
</dbReference>
<evidence type="ECO:0000313" key="2">
    <source>
        <dbReference type="Proteomes" id="UP000053097"/>
    </source>
</evidence>
<sequence length="62" mass="6970">MFLRCLQVEPRCSVPSLIYLGPCTIPLTPLLVRDFLAKNSTNTIPQAPYSPDIVPCDFFLFP</sequence>
<protein>
    <recommendedName>
        <fullName evidence="3">Histone-lysine N-methyltransferase SETMAR</fullName>
    </recommendedName>
</protein>
<evidence type="ECO:0008006" key="3">
    <source>
        <dbReference type="Google" id="ProtNLM"/>
    </source>
</evidence>
<dbReference type="GO" id="GO:0003676">
    <property type="term" value="F:nucleic acid binding"/>
    <property type="evidence" value="ECO:0007669"/>
    <property type="project" value="InterPro"/>
</dbReference>
<dbReference type="Gene3D" id="3.30.420.10">
    <property type="entry name" value="Ribonuclease H-like superfamily/Ribonuclease H"/>
    <property type="match status" value="1"/>
</dbReference>
<accession>A0A026W811</accession>
<gene>
    <name evidence="1" type="ORF">X777_08713</name>
</gene>
<name>A0A026W811_OOCBI</name>
<organism evidence="1 2">
    <name type="scientific">Ooceraea biroi</name>
    <name type="common">Clonal raider ant</name>
    <name type="synonym">Cerapachys biroi</name>
    <dbReference type="NCBI Taxonomy" id="2015173"/>
    <lineage>
        <taxon>Eukaryota</taxon>
        <taxon>Metazoa</taxon>
        <taxon>Ecdysozoa</taxon>
        <taxon>Arthropoda</taxon>
        <taxon>Hexapoda</taxon>
        <taxon>Insecta</taxon>
        <taxon>Pterygota</taxon>
        <taxon>Neoptera</taxon>
        <taxon>Endopterygota</taxon>
        <taxon>Hymenoptera</taxon>
        <taxon>Apocrita</taxon>
        <taxon>Aculeata</taxon>
        <taxon>Formicoidea</taxon>
        <taxon>Formicidae</taxon>
        <taxon>Dorylinae</taxon>
        <taxon>Ooceraea</taxon>
    </lineage>
</organism>
<dbReference type="EMBL" id="KK107348">
    <property type="protein sequence ID" value="EZA52200.1"/>
    <property type="molecule type" value="Genomic_DNA"/>
</dbReference>
<dbReference type="AlphaFoldDB" id="A0A026W811"/>
<dbReference type="InterPro" id="IPR036397">
    <property type="entry name" value="RNaseH_sf"/>
</dbReference>
<proteinExistence type="predicted"/>
<keyword evidence="2" id="KW-1185">Reference proteome</keyword>